<proteinExistence type="predicted"/>
<dbReference type="AlphaFoldDB" id="A0A125DM98"/>
<comment type="caution">
    <text evidence="1">The sequence shown here is derived from an EMBL/GenBank/DDBJ whole genome shotgun (WGS) entry which is preliminary data.</text>
</comment>
<gene>
    <name evidence="1" type="ORF">WL29_20400</name>
</gene>
<protein>
    <submittedName>
        <fullName evidence="1">Uncharacterized protein</fullName>
    </submittedName>
</protein>
<evidence type="ECO:0000313" key="1">
    <source>
        <dbReference type="EMBL" id="KWA83730.1"/>
    </source>
</evidence>
<sequence length="59" mass="6603">MNGYVAFYKGRRTEVQAATSFDAQKTAAAFFKVNPKKAYEVTVMLAEKDGQQVVHTPDF</sequence>
<dbReference type="EMBL" id="LPHD01000049">
    <property type="protein sequence ID" value="KWA83730.1"/>
    <property type="molecule type" value="Genomic_DNA"/>
</dbReference>
<name>A0A125DM98_9BURK</name>
<evidence type="ECO:0000313" key="2">
    <source>
        <dbReference type="Proteomes" id="UP000060630"/>
    </source>
</evidence>
<accession>A0A125DM98</accession>
<organism evidence="1 2">
    <name type="scientific">Burkholderia ubonensis</name>
    <dbReference type="NCBI Taxonomy" id="101571"/>
    <lineage>
        <taxon>Bacteria</taxon>
        <taxon>Pseudomonadati</taxon>
        <taxon>Pseudomonadota</taxon>
        <taxon>Betaproteobacteria</taxon>
        <taxon>Burkholderiales</taxon>
        <taxon>Burkholderiaceae</taxon>
        <taxon>Burkholderia</taxon>
        <taxon>Burkholderia cepacia complex</taxon>
    </lineage>
</organism>
<dbReference type="Proteomes" id="UP000060630">
    <property type="component" value="Unassembled WGS sequence"/>
</dbReference>
<dbReference type="RefSeq" id="WP_060191861.1">
    <property type="nucleotide sequence ID" value="NZ_LPHD01000049.1"/>
</dbReference>
<reference evidence="1 2" key="1">
    <citation type="submission" date="2015-11" db="EMBL/GenBank/DDBJ databases">
        <title>Expanding the genomic diversity of Burkholderia species for the development of highly accurate diagnostics.</title>
        <authorList>
            <person name="Sahl J."/>
            <person name="Keim P."/>
            <person name="Wagner D."/>
        </authorList>
    </citation>
    <scope>NUCLEOTIDE SEQUENCE [LARGE SCALE GENOMIC DNA]</scope>
    <source>
        <strain evidence="1 2">MSMB2087WGS</strain>
    </source>
</reference>